<dbReference type="InterPro" id="IPR011990">
    <property type="entry name" value="TPR-like_helical_dom_sf"/>
</dbReference>
<sequence length="416" mass="49138">MIDGKKIYFYRIKKGLTQKAACEGICSVSYLSKIENNSITASPEILQLLCERLDIETSHISEEFINNLKKEIYEWYQDIKYRNEEDVHRKFEELQTQMAHVDDLGLVNLFQIFSVRYFIYKNDLEKAKELLDKLTEVKKTYTTEMEFYIFQFTAHYEYLLDNHKSALYFYKKAYFLSSKLSIQDPDLIYQLANITGRLGYFSQSHFYAKTALEAFNAEANYAKSIDCHIILGVTYSRLKDFESAKSHYLVALNAATFNPALKIMLPNILHNMGHSYFQAEQYDEALSVLKESLRKKKGINTAITIGLIAHNYYMKDDVKEAKQWIRKGIKITGEENITAGYIRLKILEFKLLKLEQTEEYRKFIEEKAIPFLEKKQDRLLLIEMYEELAIYYSNKFSYKNANHYYEKLNQLYKESL</sequence>
<protein>
    <submittedName>
        <fullName evidence="3">Helix-turn-helix transcriptional regulator</fullName>
    </submittedName>
</protein>
<dbReference type="RefSeq" id="WP_248251960.1">
    <property type="nucleotide sequence ID" value="NZ_JAIWJX010000002.1"/>
</dbReference>
<dbReference type="SUPFAM" id="SSF47413">
    <property type="entry name" value="lambda repressor-like DNA-binding domains"/>
    <property type="match status" value="1"/>
</dbReference>
<gene>
    <name evidence="3" type="ORF">LCY76_06585</name>
</gene>
<dbReference type="SUPFAM" id="SSF81901">
    <property type="entry name" value="HCP-like"/>
    <property type="match status" value="1"/>
</dbReference>
<comment type="caution">
    <text evidence="3">The sequence shown here is derived from an EMBL/GenBank/DDBJ whole genome shotgun (WGS) entry which is preliminary data.</text>
</comment>
<dbReference type="SMART" id="SM00028">
    <property type="entry name" value="TPR"/>
    <property type="match status" value="4"/>
</dbReference>
<evidence type="ECO:0000256" key="1">
    <source>
        <dbReference type="PROSITE-ProRule" id="PRU00339"/>
    </source>
</evidence>
<feature type="domain" description="HTH cro/C1-type" evidence="2">
    <location>
        <begin position="7"/>
        <end position="60"/>
    </location>
</feature>
<dbReference type="Pfam" id="PF01381">
    <property type="entry name" value="HTH_3"/>
    <property type="match status" value="1"/>
</dbReference>
<evidence type="ECO:0000313" key="4">
    <source>
        <dbReference type="Proteomes" id="UP001139011"/>
    </source>
</evidence>
<dbReference type="PROSITE" id="PS50943">
    <property type="entry name" value="HTH_CROC1"/>
    <property type="match status" value="1"/>
</dbReference>
<keyword evidence="1" id="KW-0802">TPR repeat</keyword>
<evidence type="ECO:0000259" key="2">
    <source>
        <dbReference type="PROSITE" id="PS50943"/>
    </source>
</evidence>
<dbReference type="InterPro" id="IPR010982">
    <property type="entry name" value="Lambda_DNA-bd_dom_sf"/>
</dbReference>
<feature type="repeat" description="TPR" evidence="1">
    <location>
        <begin position="266"/>
        <end position="299"/>
    </location>
</feature>
<dbReference type="Pfam" id="PF13374">
    <property type="entry name" value="TPR_10"/>
    <property type="match status" value="1"/>
</dbReference>
<dbReference type="PROSITE" id="PS50005">
    <property type="entry name" value="TPR"/>
    <property type="match status" value="1"/>
</dbReference>
<dbReference type="CDD" id="cd00093">
    <property type="entry name" value="HTH_XRE"/>
    <property type="match status" value="1"/>
</dbReference>
<dbReference type="SMART" id="SM00530">
    <property type="entry name" value="HTH_XRE"/>
    <property type="match status" value="1"/>
</dbReference>
<keyword evidence="4" id="KW-1185">Reference proteome</keyword>
<dbReference type="Gene3D" id="1.25.40.10">
    <property type="entry name" value="Tetratricopeptide repeat domain"/>
    <property type="match status" value="1"/>
</dbReference>
<dbReference type="Gene3D" id="1.25.40.1000">
    <property type="match status" value="1"/>
</dbReference>
<dbReference type="Proteomes" id="UP001139011">
    <property type="component" value="Unassembled WGS sequence"/>
</dbReference>
<proteinExistence type="predicted"/>
<dbReference type="InterPro" id="IPR019734">
    <property type="entry name" value="TPR_rpt"/>
</dbReference>
<dbReference type="Gene3D" id="1.10.260.40">
    <property type="entry name" value="lambda repressor-like DNA-binding domains"/>
    <property type="match status" value="1"/>
</dbReference>
<reference evidence="3" key="1">
    <citation type="submission" date="2021-09" db="EMBL/GenBank/DDBJ databases">
        <title>Genome analysis of Fictibacillus sp. KIGAM418 isolated from marine sediment.</title>
        <authorList>
            <person name="Seo M.-J."/>
            <person name="Cho E.-S."/>
            <person name="Hwang C.Y."/>
        </authorList>
    </citation>
    <scope>NUCLEOTIDE SEQUENCE</scope>
    <source>
        <strain evidence="3">KIGAM418</strain>
    </source>
</reference>
<accession>A0A9X1XC13</accession>
<dbReference type="InterPro" id="IPR001387">
    <property type="entry name" value="Cro/C1-type_HTH"/>
</dbReference>
<dbReference type="EMBL" id="JAIWJX010000002">
    <property type="protein sequence ID" value="MCK6256260.1"/>
    <property type="molecule type" value="Genomic_DNA"/>
</dbReference>
<dbReference type="AlphaFoldDB" id="A0A9X1XC13"/>
<organism evidence="3 4">
    <name type="scientific">Fictibacillus marinisediminis</name>
    <dbReference type="NCBI Taxonomy" id="2878389"/>
    <lineage>
        <taxon>Bacteria</taxon>
        <taxon>Bacillati</taxon>
        <taxon>Bacillota</taxon>
        <taxon>Bacilli</taxon>
        <taxon>Bacillales</taxon>
        <taxon>Fictibacillaceae</taxon>
        <taxon>Fictibacillus</taxon>
    </lineage>
</organism>
<evidence type="ECO:0000313" key="3">
    <source>
        <dbReference type="EMBL" id="MCK6256260.1"/>
    </source>
</evidence>
<name>A0A9X1XC13_9BACL</name>
<dbReference type="GO" id="GO:0003677">
    <property type="term" value="F:DNA binding"/>
    <property type="evidence" value="ECO:0007669"/>
    <property type="project" value="InterPro"/>
</dbReference>